<evidence type="ECO:0000259" key="1">
    <source>
        <dbReference type="Pfam" id="PF17921"/>
    </source>
</evidence>
<feature type="domain" description="Integrase zinc-binding" evidence="1">
    <location>
        <begin position="57"/>
        <end position="112"/>
    </location>
</feature>
<dbReference type="PANTHER" id="PTHR45835:SF91">
    <property type="entry name" value="RETROTRANSPOSON, TY3-GYPSY SUBCLASS-LIKE PROTEIN"/>
    <property type="match status" value="1"/>
</dbReference>
<dbReference type="InterPro" id="IPR041588">
    <property type="entry name" value="Integrase_H2C2"/>
</dbReference>
<evidence type="ECO:0000313" key="2">
    <source>
        <dbReference type="EMBL" id="WMV13806.1"/>
    </source>
</evidence>
<dbReference type="PANTHER" id="PTHR45835">
    <property type="entry name" value="YALI0A06105P"/>
    <property type="match status" value="1"/>
</dbReference>
<dbReference type="GO" id="GO:0003676">
    <property type="term" value="F:nucleic acid binding"/>
    <property type="evidence" value="ECO:0007669"/>
    <property type="project" value="InterPro"/>
</dbReference>
<dbReference type="Proteomes" id="UP001234989">
    <property type="component" value="Chromosome 2"/>
</dbReference>
<sequence>MVDFNVILVEVKGKQDNDPLLIQLKGVVYQQRVEVFSQEGDRVLCYQGRLCVPNVGELRQHILVETHKSRYSIHPGATKMYRDLWEVFWWNGIKRDITYFVAKWPICQQVKVEHQKLRGMTHEINIPTWKWEMINMDFIRGLPHTRRQHDSIRVIVDIVTKSMRFLAVKTTDSEEDCARLYINEIVRLHGVHLSIISDRDGEDMLKACVIDFKGPDSVHDGMEKVQLIRDRLKTAQSCQKSYADVTRKELEFQVDDWVFLKVPSMKGYDKVEFDDFLTFSEELVSILENDVWQLLSRAFLVDKVCWRHRQAEVSTWEIKLDIPEHFPGLLNP</sequence>
<keyword evidence="3" id="KW-1185">Reference proteome</keyword>
<gene>
    <name evidence="2" type="ORF">MTR67_007191</name>
</gene>
<dbReference type="Pfam" id="PF17921">
    <property type="entry name" value="Integrase_H2C2"/>
    <property type="match status" value="1"/>
</dbReference>
<evidence type="ECO:0000313" key="3">
    <source>
        <dbReference type="Proteomes" id="UP001234989"/>
    </source>
</evidence>
<dbReference type="InterPro" id="IPR036397">
    <property type="entry name" value="RNaseH_sf"/>
</dbReference>
<dbReference type="AlphaFoldDB" id="A0AAF0TCI6"/>
<organism evidence="2 3">
    <name type="scientific">Solanum verrucosum</name>
    <dbReference type="NCBI Taxonomy" id="315347"/>
    <lineage>
        <taxon>Eukaryota</taxon>
        <taxon>Viridiplantae</taxon>
        <taxon>Streptophyta</taxon>
        <taxon>Embryophyta</taxon>
        <taxon>Tracheophyta</taxon>
        <taxon>Spermatophyta</taxon>
        <taxon>Magnoliopsida</taxon>
        <taxon>eudicotyledons</taxon>
        <taxon>Gunneridae</taxon>
        <taxon>Pentapetalae</taxon>
        <taxon>asterids</taxon>
        <taxon>lamiids</taxon>
        <taxon>Solanales</taxon>
        <taxon>Solanaceae</taxon>
        <taxon>Solanoideae</taxon>
        <taxon>Solaneae</taxon>
        <taxon>Solanum</taxon>
    </lineage>
</organism>
<accession>A0AAF0TCI6</accession>
<proteinExistence type="predicted"/>
<reference evidence="2" key="1">
    <citation type="submission" date="2023-08" db="EMBL/GenBank/DDBJ databases">
        <title>A de novo genome assembly of Solanum verrucosum Schlechtendal, a Mexican diploid species geographically isolated from the other diploid A-genome species in potato relatives.</title>
        <authorList>
            <person name="Hosaka K."/>
        </authorList>
    </citation>
    <scope>NUCLEOTIDE SEQUENCE</scope>
    <source>
        <tissue evidence="2">Young leaves</tissue>
    </source>
</reference>
<dbReference type="EMBL" id="CP133613">
    <property type="protein sequence ID" value="WMV13806.1"/>
    <property type="molecule type" value="Genomic_DNA"/>
</dbReference>
<protein>
    <recommendedName>
        <fullName evidence="1">Integrase zinc-binding domain-containing protein</fullName>
    </recommendedName>
</protein>
<dbReference type="SUPFAM" id="SSF53098">
    <property type="entry name" value="Ribonuclease H-like"/>
    <property type="match status" value="1"/>
</dbReference>
<dbReference type="Gene3D" id="1.10.340.70">
    <property type="match status" value="1"/>
</dbReference>
<dbReference type="InterPro" id="IPR012337">
    <property type="entry name" value="RNaseH-like_sf"/>
</dbReference>
<name>A0AAF0TCI6_SOLVR</name>
<dbReference type="Gene3D" id="3.30.420.10">
    <property type="entry name" value="Ribonuclease H-like superfamily/Ribonuclease H"/>
    <property type="match status" value="1"/>
</dbReference>